<dbReference type="AlphaFoldDB" id="A0AAD2JXZ5"/>
<sequence>MRAEPAAFDCARNLFLFPPCFIPPYLPASVLKLYGSPEAGGATQTALIALLEKHVSFEFSIQPFKPFPAIESHSSSACRSRFLNPQGDDRFIRYESRAICRYLEHNYPDQGTGLEPARSLYEQALTVEAFNFHPHAHWVRRGLNSDERFIREALKRLSEILDVCNQVLAKTRYLAGDEFTLADLFHIAFGGTLIRAGHDIMTCRCSQTLFGSWWNDIQSRSSVRRFPEAGLFTSVASYRL</sequence>
<evidence type="ECO:0000313" key="5">
    <source>
        <dbReference type="EMBL" id="CAK5268074.1"/>
    </source>
</evidence>
<organism evidence="5 6">
    <name type="scientific">Mycena citricolor</name>
    <dbReference type="NCBI Taxonomy" id="2018698"/>
    <lineage>
        <taxon>Eukaryota</taxon>
        <taxon>Fungi</taxon>
        <taxon>Dikarya</taxon>
        <taxon>Basidiomycota</taxon>
        <taxon>Agaricomycotina</taxon>
        <taxon>Agaricomycetes</taxon>
        <taxon>Agaricomycetidae</taxon>
        <taxon>Agaricales</taxon>
        <taxon>Marasmiineae</taxon>
        <taxon>Mycenaceae</taxon>
        <taxon>Mycena</taxon>
    </lineage>
</organism>
<dbReference type="EC" id="2.5.1.18" evidence="1"/>
<comment type="catalytic activity">
    <reaction evidence="3">
        <text>RX + glutathione = an S-substituted glutathione + a halide anion + H(+)</text>
        <dbReference type="Rhea" id="RHEA:16437"/>
        <dbReference type="ChEBI" id="CHEBI:15378"/>
        <dbReference type="ChEBI" id="CHEBI:16042"/>
        <dbReference type="ChEBI" id="CHEBI:17792"/>
        <dbReference type="ChEBI" id="CHEBI:57925"/>
        <dbReference type="ChEBI" id="CHEBI:90779"/>
        <dbReference type="EC" id="2.5.1.18"/>
    </reaction>
</comment>
<evidence type="ECO:0000259" key="4">
    <source>
        <dbReference type="PROSITE" id="PS50405"/>
    </source>
</evidence>
<evidence type="ECO:0000256" key="3">
    <source>
        <dbReference type="ARBA" id="ARBA00047960"/>
    </source>
</evidence>
<comment type="caution">
    <text evidence="5">The sequence shown here is derived from an EMBL/GenBank/DDBJ whole genome shotgun (WGS) entry which is preliminary data.</text>
</comment>
<keyword evidence="6" id="KW-1185">Reference proteome</keyword>
<dbReference type="EMBL" id="CAVNYO010000137">
    <property type="protein sequence ID" value="CAK5268074.1"/>
    <property type="molecule type" value="Genomic_DNA"/>
</dbReference>
<dbReference type="PANTHER" id="PTHR43900">
    <property type="entry name" value="GLUTATHIONE S-TRANSFERASE RHO"/>
    <property type="match status" value="1"/>
</dbReference>
<gene>
    <name evidence="5" type="ORF">MYCIT1_LOCUS11098</name>
</gene>
<dbReference type="SUPFAM" id="SSF52833">
    <property type="entry name" value="Thioredoxin-like"/>
    <property type="match status" value="1"/>
</dbReference>
<evidence type="ECO:0000256" key="2">
    <source>
        <dbReference type="ARBA" id="ARBA00022679"/>
    </source>
</evidence>
<dbReference type="InterPro" id="IPR036282">
    <property type="entry name" value="Glutathione-S-Trfase_C_sf"/>
</dbReference>
<accession>A0AAD2JXZ5</accession>
<dbReference type="SUPFAM" id="SSF47616">
    <property type="entry name" value="GST C-terminal domain-like"/>
    <property type="match status" value="1"/>
</dbReference>
<dbReference type="Pfam" id="PF00043">
    <property type="entry name" value="GST_C"/>
    <property type="match status" value="1"/>
</dbReference>
<dbReference type="InterPro" id="IPR010987">
    <property type="entry name" value="Glutathione-S-Trfase_C-like"/>
</dbReference>
<dbReference type="Proteomes" id="UP001295794">
    <property type="component" value="Unassembled WGS sequence"/>
</dbReference>
<reference evidence="5" key="1">
    <citation type="submission" date="2023-11" db="EMBL/GenBank/DDBJ databases">
        <authorList>
            <person name="De Vega J J."/>
            <person name="De Vega J J."/>
        </authorList>
    </citation>
    <scope>NUCLEOTIDE SEQUENCE</scope>
</reference>
<dbReference type="InterPro" id="IPR036249">
    <property type="entry name" value="Thioredoxin-like_sf"/>
</dbReference>
<dbReference type="Gene3D" id="3.40.30.10">
    <property type="entry name" value="Glutaredoxin"/>
    <property type="match status" value="1"/>
</dbReference>
<name>A0AAD2JXZ5_9AGAR</name>
<dbReference type="InterPro" id="IPR004045">
    <property type="entry name" value="Glutathione_S-Trfase_N"/>
</dbReference>
<dbReference type="GO" id="GO:0043295">
    <property type="term" value="F:glutathione binding"/>
    <property type="evidence" value="ECO:0007669"/>
    <property type="project" value="TreeGrafter"/>
</dbReference>
<evidence type="ECO:0000256" key="1">
    <source>
        <dbReference type="ARBA" id="ARBA00012452"/>
    </source>
</evidence>
<dbReference type="GO" id="GO:0004364">
    <property type="term" value="F:glutathione transferase activity"/>
    <property type="evidence" value="ECO:0007669"/>
    <property type="project" value="UniProtKB-EC"/>
</dbReference>
<dbReference type="GO" id="GO:0006749">
    <property type="term" value="P:glutathione metabolic process"/>
    <property type="evidence" value="ECO:0007669"/>
    <property type="project" value="TreeGrafter"/>
</dbReference>
<dbReference type="PANTHER" id="PTHR43900:SF3">
    <property type="entry name" value="GLUTATHIONE S-TRANSFERASE RHO"/>
    <property type="match status" value="1"/>
</dbReference>
<feature type="domain" description="GST C-terminal" evidence="4">
    <location>
        <begin position="114"/>
        <end position="240"/>
    </location>
</feature>
<dbReference type="GO" id="GO:0005737">
    <property type="term" value="C:cytoplasm"/>
    <property type="evidence" value="ECO:0007669"/>
    <property type="project" value="TreeGrafter"/>
</dbReference>
<dbReference type="PROSITE" id="PS50405">
    <property type="entry name" value="GST_CTER"/>
    <property type="match status" value="1"/>
</dbReference>
<dbReference type="InterPro" id="IPR004046">
    <property type="entry name" value="GST_C"/>
</dbReference>
<dbReference type="Pfam" id="PF13417">
    <property type="entry name" value="GST_N_3"/>
    <property type="match status" value="1"/>
</dbReference>
<proteinExistence type="predicted"/>
<protein>
    <recommendedName>
        <fullName evidence="1">glutathione transferase</fullName>
        <ecNumber evidence="1">2.5.1.18</ecNumber>
    </recommendedName>
</protein>
<dbReference type="Gene3D" id="1.20.1050.10">
    <property type="match status" value="1"/>
</dbReference>
<evidence type="ECO:0000313" key="6">
    <source>
        <dbReference type="Proteomes" id="UP001295794"/>
    </source>
</evidence>
<keyword evidence="2" id="KW-0808">Transferase</keyword>